<dbReference type="PRINTS" id="PR00598">
    <property type="entry name" value="HTHMARR"/>
</dbReference>
<name>A0A931GW82_9CORY</name>
<dbReference type="InterPro" id="IPR039422">
    <property type="entry name" value="MarR/SlyA-like"/>
</dbReference>
<dbReference type="InterPro" id="IPR000835">
    <property type="entry name" value="HTH_MarR-typ"/>
</dbReference>
<proteinExistence type="predicted"/>
<dbReference type="AlphaFoldDB" id="A0A931GW82"/>
<dbReference type="RefSeq" id="WP_196824663.1">
    <property type="nucleotide sequence ID" value="NZ_CP046980.1"/>
</dbReference>
<dbReference type="Pfam" id="PF01047">
    <property type="entry name" value="MarR"/>
    <property type="match status" value="1"/>
</dbReference>
<accession>A0A931GW82</accession>
<dbReference type="GO" id="GO:0006950">
    <property type="term" value="P:response to stress"/>
    <property type="evidence" value="ECO:0007669"/>
    <property type="project" value="TreeGrafter"/>
</dbReference>
<organism evidence="2 3">
    <name type="scientific">Corynebacterium aquatimens</name>
    <dbReference type="NCBI Taxonomy" id="1190508"/>
    <lineage>
        <taxon>Bacteria</taxon>
        <taxon>Bacillati</taxon>
        <taxon>Actinomycetota</taxon>
        <taxon>Actinomycetes</taxon>
        <taxon>Mycobacteriales</taxon>
        <taxon>Corynebacteriaceae</taxon>
        <taxon>Corynebacterium</taxon>
    </lineage>
</organism>
<dbReference type="GO" id="GO:0003677">
    <property type="term" value="F:DNA binding"/>
    <property type="evidence" value="ECO:0007669"/>
    <property type="project" value="UniProtKB-KW"/>
</dbReference>
<dbReference type="Gene3D" id="1.10.10.10">
    <property type="entry name" value="Winged helix-like DNA-binding domain superfamily/Winged helix DNA-binding domain"/>
    <property type="match status" value="1"/>
</dbReference>
<feature type="domain" description="HTH marR-type" evidence="1">
    <location>
        <begin position="1"/>
        <end position="149"/>
    </location>
</feature>
<keyword evidence="3" id="KW-1185">Reference proteome</keyword>
<dbReference type="PANTHER" id="PTHR33164">
    <property type="entry name" value="TRANSCRIPTIONAL REGULATOR, MARR FAMILY"/>
    <property type="match status" value="1"/>
</dbReference>
<comment type="caution">
    <text evidence="2">The sequence shown here is derived from an EMBL/GenBank/DDBJ whole genome shotgun (WGS) entry which is preliminary data.</text>
</comment>
<evidence type="ECO:0000313" key="2">
    <source>
        <dbReference type="EMBL" id="MBG6122236.1"/>
    </source>
</evidence>
<gene>
    <name evidence="2" type="ORF">IW254_001205</name>
</gene>
<reference evidence="2" key="1">
    <citation type="submission" date="2020-11" db="EMBL/GenBank/DDBJ databases">
        <title>Sequencing the genomes of 1000 actinobacteria strains.</title>
        <authorList>
            <person name="Klenk H.-P."/>
        </authorList>
    </citation>
    <scope>NUCLEOTIDE SEQUENCE</scope>
    <source>
        <strain evidence="2">DSM 45632</strain>
    </source>
</reference>
<evidence type="ECO:0000259" key="1">
    <source>
        <dbReference type="PROSITE" id="PS50995"/>
    </source>
</evidence>
<protein>
    <submittedName>
        <fullName evidence="2">DNA-binding MarR family transcriptional regulator</fullName>
    </submittedName>
</protein>
<dbReference type="InterPro" id="IPR036390">
    <property type="entry name" value="WH_DNA-bd_sf"/>
</dbReference>
<dbReference type="InterPro" id="IPR036388">
    <property type="entry name" value="WH-like_DNA-bd_sf"/>
</dbReference>
<dbReference type="PROSITE" id="PS50995">
    <property type="entry name" value="HTH_MARR_2"/>
    <property type="match status" value="1"/>
</dbReference>
<dbReference type="SMART" id="SM00347">
    <property type="entry name" value="HTH_MARR"/>
    <property type="match status" value="1"/>
</dbReference>
<dbReference type="EMBL" id="JADOUE010000001">
    <property type="protein sequence ID" value="MBG6122236.1"/>
    <property type="molecule type" value="Genomic_DNA"/>
</dbReference>
<dbReference type="Proteomes" id="UP000658613">
    <property type="component" value="Unassembled WGS sequence"/>
</dbReference>
<dbReference type="PANTHER" id="PTHR33164:SF99">
    <property type="entry name" value="MARR FAMILY REGULATORY PROTEIN"/>
    <property type="match status" value="1"/>
</dbReference>
<keyword evidence="2" id="KW-0238">DNA-binding</keyword>
<dbReference type="GO" id="GO:0003700">
    <property type="term" value="F:DNA-binding transcription factor activity"/>
    <property type="evidence" value="ECO:0007669"/>
    <property type="project" value="InterPro"/>
</dbReference>
<sequence length="169" mass="17800">MINSSVNALKPEEQATWDKVWSFYVGLPAYLDAQLKRDSGVSHFEFQALKRLAESENGSLRMSELAAAATMSLSHLSRVVTRLAKKGYVVRVPDPSDGRSTFATLTATGMAVVARALPGHQAQLGALLFDGISEEERTVFDGVLEKVAAVLAGGVSPLGSGGSPQPAAA</sequence>
<dbReference type="SUPFAM" id="SSF46785">
    <property type="entry name" value="Winged helix' DNA-binding domain"/>
    <property type="match status" value="1"/>
</dbReference>
<evidence type="ECO:0000313" key="3">
    <source>
        <dbReference type="Proteomes" id="UP000658613"/>
    </source>
</evidence>